<dbReference type="EMBL" id="JAYWIO010000002">
    <property type="protein sequence ID" value="KAK7281161.1"/>
    <property type="molecule type" value="Genomic_DNA"/>
</dbReference>
<sequence length="78" mass="8973">MFQEIIKLQHPHKTLIAQDSYYSDRQVSSFSVQLTAKWCSVSGKTFRIIRLMDGCNHILRIQDLSQSCLSTKGDGRKQ</sequence>
<accession>A0AAN9FU00</accession>
<name>A0AAN9FU00_CROPI</name>
<dbReference type="Proteomes" id="UP001372338">
    <property type="component" value="Unassembled WGS sequence"/>
</dbReference>
<evidence type="ECO:0000313" key="1">
    <source>
        <dbReference type="EMBL" id="KAK7281161.1"/>
    </source>
</evidence>
<comment type="caution">
    <text evidence="1">The sequence shown here is derived from an EMBL/GenBank/DDBJ whole genome shotgun (WGS) entry which is preliminary data.</text>
</comment>
<dbReference type="AlphaFoldDB" id="A0AAN9FU00"/>
<proteinExistence type="predicted"/>
<keyword evidence="2" id="KW-1185">Reference proteome</keyword>
<evidence type="ECO:0000313" key="2">
    <source>
        <dbReference type="Proteomes" id="UP001372338"/>
    </source>
</evidence>
<organism evidence="1 2">
    <name type="scientific">Crotalaria pallida</name>
    <name type="common">Smooth rattlebox</name>
    <name type="synonym">Crotalaria striata</name>
    <dbReference type="NCBI Taxonomy" id="3830"/>
    <lineage>
        <taxon>Eukaryota</taxon>
        <taxon>Viridiplantae</taxon>
        <taxon>Streptophyta</taxon>
        <taxon>Embryophyta</taxon>
        <taxon>Tracheophyta</taxon>
        <taxon>Spermatophyta</taxon>
        <taxon>Magnoliopsida</taxon>
        <taxon>eudicotyledons</taxon>
        <taxon>Gunneridae</taxon>
        <taxon>Pentapetalae</taxon>
        <taxon>rosids</taxon>
        <taxon>fabids</taxon>
        <taxon>Fabales</taxon>
        <taxon>Fabaceae</taxon>
        <taxon>Papilionoideae</taxon>
        <taxon>50 kb inversion clade</taxon>
        <taxon>genistoids sensu lato</taxon>
        <taxon>core genistoids</taxon>
        <taxon>Crotalarieae</taxon>
        <taxon>Crotalaria</taxon>
    </lineage>
</organism>
<reference evidence="1 2" key="1">
    <citation type="submission" date="2024-01" db="EMBL/GenBank/DDBJ databases">
        <title>The genomes of 5 underutilized Papilionoideae crops provide insights into root nodulation and disease resistanc.</title>
        <authorList>
            <person name="Yuan L."/>
        </authorList>
    </citation>
    <scope>NUCLEOTIDE SEQUENCE [LARGE SCALE GENOMIC DNA]</scope>
    <source>
        <strain evidence="1">ZHUSHIDOU_FW_LH</strain>
        <tissue evidence="1">Leaf</tissue>
    </source>
</reference>
<gene>
    <name evidence="1" type="ORF">RIF29_08897</name>
</gene>
<protein>
    <submittedName>
        <fullName evidence="1">Uncharacterized protein</fullName>
    </submittedName>
</protein>